<evidence type="ECO:0000313" key="2">
    <source>
        <dbReference type="Proteomes" id="UP001159663"/>
    </source>
</evidence>
<accession>A0AA43K158</accession>
<gene>
    <name evidence="1" type="ORF">L8R85_25930</name>
</gene>
<evidence type="ECO:0000313" key="1">
    <source>
        <dbReference type="EMBL" id="MDH5924423.1"/>
    </source>
</evidence>
<dbReference type="EMBL" id="JAKMYX010000209">
    <property type="protein sequence ID" value="MDH5924423.1"/>
    <property type="molecule type" value="Genomic_DNA"/>
</dbReference>
<comment type="caution">
    <text evidence="1">The sequence shown here is derived from an EMBL/GenBank/DDBJ whole genome shotgun (WGS) entry which is preliminary data.</text>
</comment>
<sequence length="256" mass="28694">MALFDHQIRDSLENLINMADAEIRTDFNLGYVVDENDYTSNLTAHIRRVINTHLPLRVTTVSQKLPAHAEQAWGADACIVLIDHDSGECKICLFEAKTDRNNWDYLKANKTPRVSHFSTQLARQVKPFNMGFAIWEQFYSSHANGQAIGNRNDQGSTCILHSNAIAHNGTHPNANVWIAQDIDSLALNQLQTTMGGLVKSVCECNMGTPKSFRELYTLLEDQLPVEHLLFIEGGRVVSSGEEFQSTAQLYITNCSR</sequence>
<proteinExistence type="predicted"/>
<organism evidence="1 2">
    <name type="scientific">Vibrio splendidus</name>
    <dbReference type="NCBI Taxonomy" id="29497"/>
    <lineage>
        <taxon>Bacteria</taxon>
        <taxon>Pseudomonadati</taxon>
        <taxon>Pseudomonadota</taxon>
        <taxon>Gammaproteobacteria</taxon>
        <taxon>Vibrionales</taxon>
        <taxon>Vibrionaceae</taxon>
        <taxon>Vibrio</taxon>
    </lineage>
</organism>
<protein>
    <submittedName>
        <fullName evidence="1">Uncharacterized protein</fullName>
    </submittedName>
</protein>
<name>A0AA43K158_VIBSP</name>
<reference evidence="1" key="1">
    <citation type="submission" date="2022-01" db="EMBL/GenBank/DDBJ databases">
        <title>Vibrio aestuarianus Clade A and Clade B isolates are associated with Pacific oyster (Crassostrea gigas) disease outbreaks across Ireland.</title>
        <authorList>
            <person name="Coyle N."/>
            <person name="O'Toole C."/>
            <person name="Thomas J.C.L."/>
            <person name="Ryder D."/>
            <person name="Cheslett D."/>
            <person name="Feist S."/>
            <person name="Bean T."/>
            <person name="Joseph A."/>
            <person name="Waina A."/>
            <person name="Feil E."/>
            <person name="Verner-Jeffreys D.W."/>
        </authorList>
    </citation>
    <scope>NUCLEOTIDE SEQUENCE</scope>
    <source>
        <strain evidence="1">S/17/14 A</strain>
    </source>
</reference>
<dbReference type="RefSeq" id="WP_108196237.1">
    <property type="nucleotide sequence ID" value="NZ_CAWNYA010000014.1"/>
</dbReference>
<dbReference type="AlphaFoldDB" id="A0AA43K158"/>
<dbReference type="Proteomes" id="UP001159663">
    <property type="component" value="Unassembled WGS sequence"/>
</dbReference>